<evidence type="ECO:0000313" key="5">
    <source>
        <dbReference type="Proteomes" id="UP000426444"/>
    </source>
</evidence>
<dbReference type="RefSeq" id="WP_197079105.1">
    <property type="nucleotide sequence ID" value="NZ_CP046457.1"/>
</dbReference>
<dbReference type="GO" id="GO:0004222">
    <property type="term" value="F:metalloendopeptidase activity"/>
    <property type="evidence" value="ECO:0007669"/>
    <property type="project" value="TreeGrafter"/>
</dbReference>
<dbReference type="InterPro" id="IPR011055">
    <property type="entry name" value="Dup_hybrid_motif"/>
</dbReference>
<dbReference type="EMBL" id="CP046457">
    <property type="protein sequence ID" value="QGU00624.1"/>
    <property type="molecule type" value="Genomic_DNA"/>
</dbReference>
<feature type="domain" description="M23ase beta-sheet core" evidence="3">
    <location>
        <begin position="207"/>
        <end position="302"/>
    </location>
</feature>
<evidence type="ECO:0000256" key="1">
    <source>
        <dbReference type="SAM" id="MobiDB-lite"/>
    </source>
</evidence>
<evidence type="ECO:0000313" key="4">
    <source>
        <dbReference type="EMBL" id="QGU00624.1"/>
    </source>
</evidence>
<feature type="compositionally biased region" description="Basic and acidic residues" evidence="1">
    <location>
        <begin position="114"/>
        <end position="125"/>
    </location>
</feature>
<dbReference type="CDD" id="cd12797">
    <property type="entry name" value="M23_peptidase"/>
    <property type="match status" value="1"/>
</dbReference>
<dbReference type="InterPro" id="IPR016047">
    <property type="entry name" value="M23ase_b-sheet_dom"/>
</dbReference>
<keyword evidence="2" id="KW-1133">Transmembrane helix</keyword>
<sequence>MRFFKKKDKKSKRNKDERLTFIVIPDTSKKPKKLSVSKRTVSTAFGALGLFVLCFFILGYAYYYTQEEIQQVHALRQETQQKEEVIKHLGEEINEINKIKDRIDKKQDEIRKLMGLEEEREKSETASRGGQGGREDNTLSFEVDELEQIERIKLELSFREKELEQYYATVKDDEDYFRAIPNYWPAEGDISSPFGWRTSPFGGSAKQFHNGIDIANVPGTDIVAAGDGVVTHSGWLASYGYTVLIDHGYGFVTKYAHNSSLHTNVGDKVEKGDLIAKMGSTGRSTGPHLHFSIFKWDEPKDPLIYLP</sequence>
<gene>
    <name evidence="4" type="ORF">SYNTR_2030</name>
</gene>
<dbReference type="PANTHER" id="PTHR21666:SF286">
    <property type="entry name" value="LIPOPROTEIN NLPD"/>
    <property type="match status" value="1"/>
</dbReference>
<evidence type="ECO:0000259" key="3">
    <source>
        <dbReference type="Pfam" id="PF01551"/>
    </source>
</evidence>
<dbReference type="InterPro" id="IPR050570">
    <property type="entry name" value="Cell_wall_metabolism_enzyme"/>
</dbReference>
<dbReference type="Proteomes" id="UP000426444">
    <property type="component" value="Chromosome"/>
</dbReference>
<dbReference type="SUPFAM" id="SSF51261">
    <property type="entry name" value="Duplicated hybrid motif"/>
    <property type="match status" value="1"/>
</dbReference>
<evidence type="ECO:0000256" key="2">
    <source>
        <dbReference type="SAM" id="Phobius"/>
    </source>
</evidence>
<keyword evidence="2" id="KW-0472">Membrane</keyword>
<feature type="transmembrane region" description="Helical" evidence="2">
    <location>
        <begin position="40"/>
        <end position="63"/>
    </location>
</feature>
<dbReference type="PANTHER" id="PTHR21666">
    <property type="entry name" value="PEPTIDASE-RELATED"/>
    <property type="match status" value="1"/>
</dbReference>
<keyword evidence="5" id="KW-1185">Reference proteome</keyword>
<keyword evidence="2" id="KW-0812">Transmembrane</keyword>
<proteinExistence type="predicted"/>
<reference evidence="5" key="1">
    <citation type="journal article" date="2019" name="Microbiology">
        <title>Complete Genome Sequence of an Uncultured Bacterium of the Candidate Phylum Bipolaricaulota.</title>
        <authorList>
            <person name="Kadnikov V.V."/>
            <person name="Mardanov A.V."/>
            <person name="Beletsky A.V."/>
            <person name="Frank Y.A."/>
            <person name="Karnachuk O.V."/>
            <person name="Ravin N.V."/>
        </authorList>
    </citation>
    <scope>NUCLEOTIDE SEQUENCE [LARGE SCALE GENOMIC DNA]</scope>
</reference>
<dbReference type="KEGG" id="salq:SYNTR_2030"/>
<feature type="region of interest" description="Disordered" evidence="1">
    <location>
        <begin position="114"/>
        <end position="137"/>
    </location>
</feature>
<name>A0A6I6DIA6_9FIRM</name>
<dbReference type="Pfam" id="PF01551">
    <property type="entry name" value="Peptidase_M23"/>
    <property type="match status" value="1"/>
</dbReference>
<organism evidence="4 5">
    <name type="scientific">Candidatus Syntrophocurvum alkaliphilum</name>
    <dbReference type="NCBI Taxonomy" id="2293317"/>
    <lineage>
        <taxon>Bacteria</taxon>
        <taxon>Bacillati</taxon>
        <taxon>Bacillota</taxon>
        <taxon>Clostridia</taxon>
        <taxon>Eubacteriales</taxon>
        <taxon>Syntrophomonadaceae</taxon>
        <taxon>Candidatus Syntrophocurvum</taxon>
    </lineage>
</organism>
<dbReference type="AlphaFoldDB" id="A0A6I6DIA6"/>
<protein>
    <submittedName>
        <fullName evidence="4">Metalloendopeptidase</fullName>
    </submittedName>
</protein>
<accession>A0A6I6DIA6</accession>
<dbReference type="Gene3D" id="2.70.70.10">
    <property type="entry name" value="Glucose Permease (Domain IIA)"/>
    <property type="match status" value="1"/>
</dbReference>